<dbReference type="InterPro" id="IPR007820">
    <property type="entry name" value="AbrB_fam"/>
</dbReference>
<proteinExistence type="predicted"/>
<organism evidence="2">
    <name type="scientific">uncultured marine bacterium Ant24C4</name>
    <dbReference type="NCBI Taxonomy" id="360425"/>
    <lineage>
        <taxon>Bacteria</taxon>
        <taxon>environmental samples</taxon>
    </lineage>
</organism>
<dbReference type="Pfam" id="PF05145">
    <property type="entry name" value="AbrB"/>
    <property type="match status" value="1"/>
</dbReference>
<keyword evidence="1" id="KW-1133">Transmembrane helix</keyword>
<dbReference type="PANTHER" id="PTHR38457:SF1">
    <property type="entry name" value="REGULATOR ABRB-RELATED"/>
    <property type="match status" value="1"/>
</dbReference>
<feature type="transmembrane region" description="Helical" evidence="1">
    <location>
        <begin position="320"/>
        <end position="340"/>
    </location>
</feature>
<dbReference type="PIRSF" id="PIRSF038991">
    <property type="entry name" value="Protein_AbrB"/>
    <property type="match status" value="1"/>
</dbReference>
<feature type="transmembrane region" description="Helical" evidence="1">
    <location>
        <begin position="216"/>
        <end position="243"/>
    </location>
</feature>
<dbReference type="NCBIfam" id="TIGR03082">
    <property type="entry name" value="Gneg_AbrB_dup"/>
    <property type="match status" value="1"/>
</dbReference>
<feature type="transmembrane region" description="Helical" evidence="1">
    <location>
        <begin position="84"/>
        <end position="107"/>
    </location>
</feature>
<protein>
    <submittedName>
        <fullName evidence="2">Putative ammonia monooxygenase superfamily</fullName>
    </submittedName>
</protein>
<name>Q2PY89_9BACT</name>
<feature type="transmembrane region" description="Helical" evidence="1">
    <location>
        <begin position="263"/>
        <end position="284"/>
    </location>
</feature>
<keyword evidence="2" id="KW-0560">Oxidoreductase</keyword>
<feature type="transmembrane region" description="Helical" evidence="1">
    <location>
        <begin position="60"/>
        <end position="78"/>
    </location>
</feature>
<dbReference type="GO" id="GO:0004497">
    <property type="term" value="F:monooxygenase activity"/>
    <property type="evidence" value="ECO:0007669"/>
    <property type="project" value="UniProtKB-KW"/>
</dbReference>
<keyword evidence="1" id="KW-0812">Transmembrane</keyword>
<feature type="transmembrane region" description="Helical" evidence="1">
    <location>
        <begin position="185"/>
        <end position="204"/>
    </location>
</feature>
<evidence type="ECO:0000313" key="2">
    <source>
        <dbReference type="EMBL" id="ABC25338.1"/>
    </source>
</evidence>
<dbReference type="PANTHER" id="PTHR38457">
    <property type="entry name" value="REGULATOR ABRB-RELATED"/>
    <property type="match status" value="1"/>
</dbReference>
<evidence type="ECO:0000256" key="1">
    <source>
        <dbReference type="SAM" id="Phobius"/>
    </source>
</evidence>
<reference evidence="2" key="1">
    <citation type="journal article" date="2006" name="Appl. Environ. Microbiol.">
        <title>Comparative genomics of DNA fragments from six Antarctic marine planktonic bacteria.</title>
        <authorList>
            <person name="Grzymski J.J."/>
            <person name="Carter B.J."/>
            <person name="DeLong E.F."/>
            <person name="Feldman R.A."/>
            <person name="Ghadiri A."/>
            <person name="Murray A.E."/>
        </authorList>
    </citation>
    <scope>NUCLEOTIDE SEQUENCE</scope>
</reference>
<feature type="transmembrane region" description="Helical" evidence="1">
    <location>
        <begin position="33"/>
        <end position="51"/>
    </location>
</feature>
<feature type="transmembrane region" description="Helical" evidence="1">
    <location>
        <begin position="151"/>
        <end position="179"/>
    </location>
</feature>
<dbReference type="AlphaFoldDB" id="Q2PY89"/>
<keyword evidence="1" id="KW-0472">Membrane</keyword>
<dbReference type="EMBL" id="DQ295239">
    <property type="protein sequence ID" value="ABC25338.1"/>
    <property type="molecule type" value="Genomic_DNA"/>
</dbReference>
<feature type="transmembrane region" description="Helical" evidence="1">
    <location>
        <begin position="9"/>
        <end position="27"/>
    </location>
</feature>
<dbReference type="GO" id="GO:0010468">
    <property type="term" value="P:regulation of gene expression"/>
    <property type="evidence" value="ECO:0007669"/>
    <property type="project" value="InterPro"/>
</dbReference>
<dbReference type="GO" id="GO:0016020">
    <property type="term" value="C:membrane"/>
    <property type="evidence" value="ECO:0007669"/>
    <property type="project" value="InterPro"/>
</dbReference>
<sequence length="348" mass="37050">MWCWGQQKYVVLALVISLVFGGFGHLAGLPLPWMLGPMIGNTAAALLGVPIKGPDRLRPFVIPIIGVMLGSSVTMALFAQLNDWILTLILLPLFLAVAAGVSFTVYLRIGKYDHVTAFYSAMPGGLNEMLMMGEAAGGDEKRIAMAHAARVLIVIVFVVLFFWLALGVTSTGSVGWIGINDLTPVDYLILGLCAVVGLWLGQFLKLPAAQIFGPMLLSGLAHLTGIVTVAPPTLFILVAQLVIGTVIGSRFVGVSPREVAKDLSLAIISALCMLAIAVGFAKMVTWRTGMGLSQAFFAYSPGGLTEMSLLSLTMGQDVTYVSLMHLIRITIVIAIAPFVFSKVIGKRS</sequence>
<dbReference type="InterPro" id="IPR017516">
    <property type="entry name" value="AbrB_dup"/>
</dbReference>
<accession>Q2PY89</accession>
<keyword evidence="2" id="KW-0503">Monooxygenase</keyword>